<feature type="transmembrane region" description="Helical" evidence="10">
    <location>
        <begin position="87"/>
        <end position="107"/>
    </location>
</feature>
<dbReference type="EMBL" id="PZQS01000010">
    <property type="protein sequence ID" value="PVD23503.1"/>
    <property type="molecule type" value="Genomic_DNA"/>
</dbReference>
<gene>
    <name evidence="12" type="ORF">C0Q70_16775</name>
</gene>
<proteinExistence type="inferred from homology"/>
<evidence type="ECO:0000256" key="4">
    <source>
        <dbReference type="ARBA" id="ARBA00022989"/>
    </source>
</evidence>
<protein>
    <recommendedName>
        <fullName evidence="11">G-protein coupled receptors family 1 profile domain-containing protein</fullName>
    </recommendedName>
</protein>
<dbReference type="GO" id="GO:0004983">
    <property type="term" value="F:neuropeptide Y receptor activity"/>
    <property type="evidence" value="ECO:0007669"/>
    <property type="project" value="InterPro"/>
</dbReference>
<dbReference type="AlphaFoldDB" id="A0A2T7NQT0"/>
<keyword evidence="3 9" id="KW-0812">Transmembrane</keyword>
<evidence type="ECO:0000256" key="5">
    <source>
        <dbReference type="ARBA" id="ARBA00023040"/>
    </source>
</evidence>
<reference evidence="12 13" key="1">
    <citation type="submission" date="2018-04" db="EMBL/GenBank/DDBJ databases">
        <title>The genome of golden apple snail Pomacea canaliculata provides insight into stress tolerance and invasive adaptation.</title>
        <authorList>
            <person name="Liu C."/>
            <person name="Liu B."/>
            <person name="Ren Y."/>
            <person name="Zhang Y."/>
            <person name="Wang H."/>
            <person name="Li S."/>
            <person name="Jiang F."/>
            <person name="Yin L."/>
            <person name="Zhang G."/>
            <person name="Qian W."/>
            <person name="Fan W."/>
        </authorList>
    </citation>
    <scope>NUCLEOTIDE SEQUENCE [LARGE SCALE GENOMIC DNA]</scope>
    <source>
        <strain evidence="12">SZHN2017</strain>
        <tissue evidence="12">Muscle</tissue>
    </source>
</reference>
<feature type="transmembrane region" description="Helical" evidence="10">
    <location>
        <begin position="265"/>
        <end position="288"/>
    </location>
</feature>
<evidence type="ECO:0000256" key="2">
    <source>
        <dbReference type="ARBA" id="ARBA00010663"/>
    </source>
</evidence>
<dbReference type="Gene3D" id="1.20.1070.10">
    <property type="entry name" value="Rhodopsin 7-helix transmembrane proteins"/>
    <property type="match status" value="1"/>
</dbReference>
<dbReference type="InterPro" id="IPR000276">
    <property type="entry name" value="GPCR_Rhodpsn"/>
</dbReference>
<comment type="subcellular location">
    <subcellularLocation>
        <location evidence="1">Membrane</location>
        <topology evidence="1">Multi-pass membrane protein</topology>
    </subcellularLocation>
</comment>
<dbReference type="InterPro" id="IPR000611">
    <property type="entry name" value="NPY_rcpt"/>
</dbReference>
<evidence type="ECO:0000256" key="7">
    <source>
        <dbReference type="ARBA" id="ARBA00023170"/>
    </source>
</evidence>
<dbReference type="Proteomes" id="UP000245119">
    <property type="component" value="Linkage Group LG10"/>
</dbReference>
<feature type="transmembrane region" description="Helical" evidence="10">
    <location>
        <begin position="160"/>
        <end position="178"/>
    </location>
</feature>
<dbReference type="PRINTS" id="PR00237">
    <property type="entry name" value="GPCRRHODOPSN"/>
</dbReference>
<keyword evidence="8 9" id="KW-0807">Transducer</keyword>
<evidence type="ECO:0000256" key="8">
    <source>
        <dbReference type="ARBA" id="ARBA00023224"/>
    </source>
</evidence>
<dbReference type="PANTHER" id="PTHR45695">
    <property type="entry name" value="LEUCOKININ RECEPTOR-RELATED"/>
    <property type="match status" value="1"/>
</dbReference>
<dbReference type="GO" id="GO:0005886">
    <property type="term" value="C:plasma membrane"/>
    <property type="evidence" value="ECO:0007669"/>
    <property type="project" value="TreeGrafter"/>
</dbReference>
<dbReference type="OrthoDB" id="2132067at2759"/>
<evidence type="ECO:0000256" key="1">
    <source>
        <dbReference type="ARBA" id="ARBA00004141"/>
    </source>
</evidence>
<feature type="transmembrane region" description="Helical" evidence="10">
    <location>
        <begin position="409"/>
        <end position="428"/>
    </location>
</feature>
<evidence type="ECO:0000256" key="6">
    <source>
        <dbReference type="ARBA" id="ARBA00023136"/>
    </source>
</evidence>
<keyword evidence="4 10" id="KW-1133">Transmembrane helix</keyword>
<organism evidence="12 13">
    <name type="scientific">Pomacea canaliculata</name>
    <name type="common">Golden apple snail</name>
    <dbReference type="NCBI Taxonomy" id="400727"/>
    <lineage>
        <taxon>Eukaryota</taxon>
        <taxon>Metazoa</taxon>
        <taxon>Spiralia</taxon>
        <taxon>Lophotrochozoa</taxon>
        <taxon>Mollusca</taxon>
        <taxon>Gastropoda</taxon>
        <taxon>Caenogastropoda</taxon>
        <taxon>Architaenioglossa</taxon>
        <taxon>Ampullarioidea</taxon>
        <taxon>Ampullariidae</taxon>
        <taxon>Pomacea</taxon>
    </lineage>
</organism>
<dbReference type="InterPro" id="IPR017452">
    <property type="entry name" value="GPCR_Rhodpsn_7TM"/>
</dbReference>
<dbReference type="PRINTS" id="PR01012">
    <property type="entry name" value="NRPEPTIDEYR"/>
</dbReference>
<comment type="similarity">
    <text evidence="2 9">Belongs to the G-protein coupled receptor 1 family.</text>
</comment>
<dbReference type="PANTHER" id="PTHR45695:SF15">
    <property type="entry name" value="OPSIN RH2"/>
    <property type="match status" value="1"/>
</dbReference>
<keyword evidence="5 9" id="KW-0297">G-protein coupled receptor</keyword>
<keyword evidence="6 10" id="KW-0472">Membrane</keyword>
<accession>A0A2T7NQT0</accession>
<evidence type="ECO:0000256" key="9">
    <source>
        <dbReference type="RuleBase" id="RU000688"/>
    </source>
</evidence>
<evidence type="ECO:0000313" key="13">
    <source>
        <dbReference type="Proteomes" id="UP000245119"/>
    </source>
</evidence>
<feature type="transmembrane region" description="Helical" evidence="10">
    <location>
        <begin position="119"/>
        <end position="140"/>
    </location>
</feature>
<dbReference type="Pfam" id="PF00001">
    <property type="entry name" value="7tm_1"/>
    <property type="match status" value="1"/>
</dbReference>
<dbReference type="PROSITE" id="PS50262">
    <property type="entry name" value="G_PROTEIN_RECEP_F1_2"/>
    <property type="match status" value="1"/>
</dbReference>
<feature type="transmembrane region" description="Helical" evidence="10">
    <location>
        <begin position="368"/>
        <end position="389"/>
    </location>
</feature>
<evidence type="ECO:0000256" key="10">
    <source>
        <dbReference type="SAM" id="Phobius"/>
    </source>
</evidence>
<keyword evidence="13" id="KW-1185">Reference proteome</keyword>
<evidence type="ECO:0000256" key="3">
    <source>
        <dbReference type="ARBA" id="ARBA00022692"/>
    </source>
</evidence>
<dbReference type="PROSITE" id="PS00237">
    <property type="entry name" value="G_PROTEIN_RECEP_F1_1"/>
    <property type="match status" value="1"/>
</dbReference>
<comment type="caution">
    <text evidence="12">The sequence shown here is derived from an EMBL/GenBank/DDBJ whole genome shotgun (WGS) entry which is preliminary data.</text>
</comment>
<dbReference type="CDD" id="cd15001">
    <property type="entry name" value="7tmA_GPRnna14-like"/>
    <property type="match status" value="1"/>
</dbReference>
<dbReference type="STRING" id="400727.A0A2T7NQT0"/>
<dbReference type="SUPFAM" id="SSF81321">
    <property type="entry name" value="Family A G protein-coupled receptor-like"/>
    <property type="match status" value="1"/>
</dbReference>
<keyword evidence="7 9" id="KW-0675">Receptor</keyword>
<feature type="transmembrane region" description="Helical" evidence="10">
    <location>
        <begin position="198"/>
        <end position="219"/>
    </location>
</feature>
<evidence type="ECO:0000259" key="11">
    <source>
        <dbReference type="PROSITE" id="PS50262"/>
    </source>
</evidence>
<evidence type="ECO:0000313" key="12">
    <source>
        <dbReference type="EMBL" id="PVD23503.1"/>
    </source>
</evidence>
<sequence length="544" mass="60942">MWNDLHSDYFATHSLSALHSRSFHLNEDIVNAANHSLTSRNLHVDDDVESDASNGISTAGDNSTDYYYDYDDSVGSLPVNEMVVNGVGYGLVLLMGLAGNILVIVSVARYRRMHNITNIFLLSLATADLLLVCVCVPVKFARFFTFTWRLGEVMCKGVHYLQNVSIICSVLNLTGLSLERYYAIMYPMKARYMCTVKLARRSVIGIWILSLVMALPIIVGQNSGACEKRRHKSGLSSQGHFLVGGSRKGYWCMERWPDLVYQQLYQLYMLLIVYVLPLTFMTCTYVSICRRLWQVRYQRASIRAGHSCSVRSSHNLLPILMTSPPSSSGDACAQRGEFRLLVRQTNTGVRCKRGTQSEDATRKQVVKMLVAVVALFALCWGPIIVNNVLVAFGLLEELHLGSLKPMRQAFWLLAYLNSCLNPIVYGFMSKNFRESFRNTVWQCVLRKTPASDQTNGIYWRCLFQQVPSGVSLSVHSPSVFSDNGRYLTPPSLSMHRLSTQSTTSALAAPRPSPSPSLLLTKTTFASGIERNRKRVNSPCGENES</sequence>
<name>A0A2T7NQT0_POMCA</name>
<feature type="domain" description="G-protein coupled receptors family 1 profile" evidence="11">
    <location>
        <begin position="99"/>
        <end position="425"/>
    </location>
</feature>
<dbReference type="SMART" id="SM01381">
    <property type="entry name" value="7TM_GPCR_Srsx"/>
    <property type="match status" value="1"/>
</dbReference>